<gene>
    <name evidence="2" type="ORF">BcabD6B2_31780</name>
</gene>
<organism evidence="2 3">
    <name type="scientific">Babesia caballi</name>
    <dbReference type="NCBI Taxonomy" id="5871"/>
    <lineage>
        <taxon>Eukaryota</taxon>
        <taxon>Sar</taxon>
        <taxon>Alveolata</taxon>
        <taxon>Apicomplexa</taxon>
        <taxon>Aconoidasida</taxon>
        <taxon>Piroplasmida</taxon>
        <taxon>Babesiidae</taxon>
        <taxon>Babesia</taxon>
    </lineage>
</organism>
<sequence>MTASVSGALRKGRHSSATSRSSRHLWQRVALRCRRRWLRLRERRVVAAFLDGTHGLGLWRVIPRLPPHGKVPHALVGRLPEGHGAVRVPRHDPAVLTAAAVERALANVRVVAQTEQAAAEQQRPVVEPALPRQHEPRGHLPRLDQHVAAHRRRAVLLAGEVRNPVHELAGGRELDVHLDGLDEAAERHDVRLLAVAGDEGARRDAGEPAARHGAGEAVAVGQLPRLEVARPPAAEVPVDVGAQALRLVLRDVQVVRHGRQNVHLQRHRRLPAAVRDGRAGQREGVLVEAGDVLPVGRPGGAVAREGDGFLAFQLLGGLLRGLLGGLVRAGGEDTVHQAAPLQHAVLVPDLDHHGALRGEVDREAVPDERGVGQLALVDEVDGEVHVLVVDGRDGGLEHARAVHDPVPLHLHHGVGGVGVGVGGGEARATDDPHDQVLAAVVELRYQGRAGYGLRRPRLEVLEEVDRAALHAAADVALDGAAEHVAGPERQLLQHPADQRQLLHRLQRHDARAEQHRRLREEPAAAHAEDLGGKGGVAQLPQRPLEAEGPRGRPVGLLRRVGAAAAPRLAHAGRHRDLHGLGELAQGRRQLRGHGEPPVLEDEEKVKHLFQQQKQGHLLHWEAPLRSLGDGGGVLLPPRPAPAAGLCRGVLGGHVQVEGDGEVGVAVDDFLEVHVVLRVERVDAQSVRFPQLYLDHVVLQLPVRQRQSALVPDEHGVLELLVFSGLQREVRRVHCDVAESACPRYAFVHVLDADAVEEALLCVLEVVNRRYVKHAIPRARERAPVGVGGWREPVVGAHGLQFPPVGVVVGIFRLRLCGHRRAVALKVIWVF</sequence>
<dbReference type="RefSeq" id="XP_067715812.1">
    <property type="nucleotide sequence ID" value="XM_067859711.1"/>
</dbReference>
<protein>
    <submittedName>
        <fullName evidence="2">Phenylalanine 4-monooxygenase</fullName>
    </submittedName>
</protein>
<proteinExistence type="predicted"/>
<dbReference type="Proteomes" id="UP001497744">
    <property type="component" value="Unassembled WGS sequence"/>
</dbReference>
<evidence type="ECO:0000313" key="3">
    <source>
        <dbReference type="Proteomes" id="UP001497744"/>
    </source>
</evidence>
<keyword evidence="3" id="KW-1185">Reference proteome</keyword>
<reference evidence="2 3" key="1">
    <citation type="submission" date="2021-06" db="EMBL/GenBank/DDBJ databases">
        <title>Genome sequence of Babesia caballi.</title>
        <authorList>
            <person name="Yamagishi J."/>
            <person name="Kidaka T."/>
            <person name="Ochi A."/>
        </authorList>
    </citation>
    <scope>NUCLEOTIDE SEQUENCE [LARGE SCALE GENOMIC DNA]</scope>
    <source>
        <strain evidence="2">USDA-D6B2</strain>
    </source>
</reference>
<evidence type="ECO:0000313" key="2">
    <source>
        <dbReference type="EMBL" id="GIX63743.1"/>
    </source>
</evidence>
<accession>A0AAV4LUT8</accession>
<feature type="compositionally biased region" description="Basic and acidic residues" evidence="1">
    <location>
        <begin position="508"/>
        <end position="531"/>
    </location>
</feature>
<feature type="region of interest" description="Disordered" evidence="1">
    <location>
        <begin position="1"/>
        <end position="21"/>
    </location>
</feature>
<feature type="region of interest" description="Disordered" evidence="1">
    <location>
        <begin position="508"/>
        <end position="553"/>
    </location>
</feature>
<name>A0AAV4LUT8_BABCB</name>
<comment type="caution">
    <text evidence="2">The sequence shown here is derived from an EMBL/GenBank/DDBJ whole genome shotgun (WGS) entry which is preliminary data.</text>
</comment>
<dbReference type="GeneID" id="94195224"/>
<dbReference type="AlphaFoldDB" id="A0AAV4LUT8"/>
<dbReference type="EMBL" id="BPLF01000002">
    <property type="protein sequence ID" value="GIX63743.1"/>
    <property type="molecule type" value="Genomic_DNA"/>
</dbReference>
<evidence type="ECO:0000256" key="1">
    <source>
        <dbReference type="SAM" id="MobiDB-lite"/>
    </source>
</evidence>